<dbReference type="GO" id="GO:0016787">
    <property type="term" value="F:hydrolase activity"/>
    <property type="evidence" value="ECO:0007669"/>
    <property type="project" value="UniProtKB-KW"/>
</dbReference>
<keyword evidence="1 4" id="KW-0378">Hydrolase</keyword>
<dbReference type="InterPro" id="IPR050300">
    <property type="entry name" value="GDXG_lipolytic_enzyme"/>
</dbReference>
<keyword evidence="2" id="KW-0472">Membrane</keyword>
<dbReference type="Proteomes" id="UP000076871">
    <property type="component" value="Unassembled WGS sequence"/>
</dbReference>
<evidence type="ECO:0000313" key="4">
    <source>
        <dbReference type="EMBL" id="KZT01810.1"/>
    </source>
</evidence>
<evidence type="ECO:0000256" key="1">
    <source>
        <dbReference type="ARBA" id="ARBA00022801"/>
    </source>
</evidence>
<dbReference type="SUPFAM" id="SSF53474">
    <property type="entry name" value="alpha/beta-Hydrolases"/>
    <property type="match status" value="1"/>
</dbReference>
<dbReference type="PANTHER" id="PTHR48081">
    <property type="entry name" value="AB HYDROLASE SUPERFAMILY PROTEIN C4A8.06C"/>
    <property type="match status" value="1"/>
</dbReference>
<feature type="transmembrane region" description="Helical" evidence="2">
    <location>
        <begin position="12"/>
        <end position="32"/>
    </location>
</feature>
<gene>
    <name evidence="4" type="ORF">LAESUDRAFT_663155</name>
</gene>
<accession>A0A165BX43</accession>
<protein>
    <submittedName>
        <fullName evidence="4">Alpha/beta-hydrolase</fullName>
    </submittedName>
</protein>
<dbReference type="InParanoid" id="A0A165BX43"/>
<dbReference type="EMBL" id="KV427659">
    <property type="protein sequence ID" value="KZT01810.1"/>
    <property type="molecule type" value="Genomic_DNA"/>
</dbReference>
<keyword evidence="2" id="KW-0812">Transmembrane</keyword>
<evidence type="ECO:0000256" key="2">
    <source>
        <dbReference type="SAM" id="Phobius"/>
    </source>
</evidence>
<keyword evidence="2" id="KW-1133">Transmembrane helix</keyword>
<evidence type="ECO:0000313" key="5">
    <source>
        <dbReference type="Proteomes" id="UP000076871"/>
    </source>
</evidence>
<sequence>MAFTYRSQPLKSIYWAASIIIILFARLPFWLFTHLLPALRPRSSWGLGRSIAIRTLKVYVDILYATSLGQNSTSSEAKAAKSGLVWIESAPPELIVGEVRDIASTNGVHSVRVAGYWYGPRGAGGQVGQRASPGERIIYHLHGGGHVMSSAHPSDIGTSTLLSGYLKHFPKNTRVFAVEYRLSTAEPFGINNPFPAALIDAIGGYRYLIEDVGVEPGSVVLSGDSAGANMAVALARYITHSAIPQLPPLGGLLLISPAVDWALTHAGPQSSLETNVHSDFIGSILSTGYSKRALLGKLPDDFAAKSAWISPASLKLDVSEDIFANLPKTLIIAGGAELLLDVIRTFRDRMRESLGEDGVTYIEVADGTHDLLAIRFYEPERTDTLIKVARWLDRLNAGE</sequence>
<proteinExistence type="predicted"/>
<name>A0A165BX43_9APHY</name>
<organism evidence="4 5">
    <name type="scientific">Laetiporus sulphureus 93-53</name>
    <dbReference type="NCBI Taxonomy" id="1314785"/>
    <lineage>
        <taxon>Eukaryota</taxon>
        <taxon>Fungi</taxon>
        <taxon>Dikarya</taxon>
        <taxon>Basidiomycota</taxon>
        <taxon>Agaricomycotina</taxon>
        <taxon>Agaricomycetes</taxon>
        <taxon>Polyporales</taxon>
        <taxon>Laetiporus</taxon>
    </lineage>
</organism>
<dbReference type="OrthoDB" id="2152029at2759"/>
<dbReference type="InterPro" id="IPR029058">
    <property type="entry name" value="AB_hydrolase_fold"/>
</dbReference>
<evidence type="ECO:0000259" key="3">
    <source>
        <dbReference type="Pfam" id="PF07859"/>
    </source>
</evidence>
<dbReference type="PANTHER" id="PTHR48081:SF26">
    <property type="entry name" value="ALPHA_BETA HYDROLASE FOLD-3 DOMAIN-CONTAINING PROTEIN"/>
    <property type="match status" value="1"/>
</dbReference>
<dbReference type="AlphaFoldDB" id="A0A165BX43"/>
<reference evidence="4 5" key="1">
    <citation type="journal article" date="2016" name="Mol. Biol. Evol.">
        <title>Comparative Genomics of Early-Diverging Mushroom-Forming Fungi Provides Insights into the Origins of Lignocellulose Decay Capabilities.</title>
        <authorList>
            <person name="Nagy L.G."/>
            <person name="Riley R."/>
            <person name="Tritt A."/>
            <person name="Adam C."/>
            <person name="Daum C."/>
            <person name="Floudas D."/>
            <person name="Sun H."/>
            <person name="Yadav J.S."/>
            <person name="Pangilinan J."/>
            <person name="Larsson K.H."/>
            <person name="Matsuura K."/>
            <person name="Barry K."/>
            <person name="Labutti K."/>
            <person name="Kuo R."/>
            <person name="Ohm R.A."/>
            <person name="Bhattacharya S.S."/>
            <person name="Shirouzu T."/>
            <person name="Yoshinaga Y."/>
            <person name="Martin F.M."/>
            <person name="Grigoriev I.V."/>
            <person name="Hibbett D.S."/>
        </authorList>
    </citation>
    <scope>NUCLEOTIDE SEQUENCE [LARGE SCALE GENOMIC DNA]</scope>
    <source>
        <strain evidence="4 5">93-53</strain>
    </source>
</reference>
<keyword evidence="5" id="KW-1185">Reference proteome</keyword>
<feature type="domain" description="Alpha/beta hydrolase fold-3" evidence="3">
    <location>
        <begin position="139"/>
        <end position="371"/>
    </location>
</feature>
<dbReference type="Pfam" id="PF07859">
    <property type="entry name" value="Abhydrolase_3"/>
    <property type="match status" value="1"/>
</dbReference>
<dbReference type="GeneID" id="63822071"/>
<dbReference type="RefSeq" id="XP_040759550.1">
    <property type="nucleotide sequence ID" value="XM_040905041.1"/>
</dbReference>
<dbReference type="InterPro" id="IPR013094">
    <property type="entry name" value="AB_hydrolase_3"/>
</dbReference>
<dbReference type="Gene3D" id="3.40.50.1820">
    <property type="entry name" value="alpha/beta hydrolase"/>
    <property type="match status" value="1"/>
</dbReference>
<dbReference type="STRING" id="1314785.A0A165BX43"/>